<proteinExistence type="inferred from homology"/>
<dbReference type="GO" id="GO:0042597">
    <property type="term" value="C:periplasmic space"/>
    <property type="evidence" value="ECO:0007669"/>
    <property type="project" value="UniProtKB-SubCell"/>
</dbReference>
<feature type="signal peptide" evidence="4">
    <location>
        <begin position="1"/>
        <end position="26"/>
    </location>
</feature>
<evidence type="ECO:0000256" key="4">
    <source>
        <dbReference type="SAM" id="SignalP"/>
    </source>
</evidence>
<dbReference type="PANTHER" id="PTHR43649:SF12">
    <property type="entry name" value="DIACETYLCHITOBIOSE BINDING PROTEIN DASA"/>
    <property type="match status" value="1"/>
</dbReference>
<evidence type="ECO:0000256" key="2">
    <source>
        <dbReference type="ARBA" id="ARBA00008520"/>
    </source>
</evidence>
<dbReference type="SUPFAM" id="SSF53850">
    <property type="entry name" value="Periplasmic binding protein-like II"/>
    <property type="match status" value="1"/>
</dbReference>
<keyword evidence="6" id="KW-1185">Reference proteome</keyword>
<evidence type="ECO:0000256" key="3">
    <source>
        <dbReference type="ARBA" id="ARBA00022764"/>
    </source>
</evidence>
<evidence type="ECO:0000313" key="5">
    <source>
        <dbReference type="EMBL" id="KFL31054.1"/>
    </source>
</evidence>
<comment type="caution">
    <text evidence="5">The sequence shown here is derived from an EMBL/GenBank/DDBJ whole genome shotgun (WGS) entry which is preliminary data.</text>
</comment>
<organism evidence="5 6">
    <name type="scientific">Devosia riboflavina</name>
    <dbReference type="NCBI Taxonomy" id="46914"/>
    <lineage>
        <taxon>Bacteria</taxon>
        <taxon>Pseudomonadati</taxon>
        <taxon>Pseudomonadota</taxon>
        <taxon>Alphaproteobacteria</taxon>
        <taxon>Hyphomicrobiales</taxon>
        <taxon>Devosiaceae</taxon>
        <taxon>Devosia</taxon>
    </lineage>
</organism>
<dbReference type="InterPro" id="IPR050490">
    <property type="entry name" value="Bact_solute-bd_prot1"/>
</dbReference>
<keyword evidence="3" id="KW-0574">Periplasm</keyword>
<dbReference type="Pfam" id="PF13416">
    <property type="entry name" value="SBP_bac_8"/>
    <property type="match status" value="1"/>
</dbReference>
<feature type="chain" id="PRO_5001825817" evidence="4">
    <location>
        <begin position="27"/>
        <end position="432"/>
    </location>
</feature>
<name>A0A087M2F1_9HYPH</name>
<dbReference type="Gene3D" id="3.40.190.10">
    <property type="entry name" value="Periplasmic binding protein-like II"/>
    <property type="match status" value="1"/>
</dbReference>
<dbReference type="InterPro" id="IPR006059">
    <property type="entry name" value="SBP"/>
</dbReference>
<sequence length="432" mass="46368">MQKRTFLKFMAAAALGATAMTGVAHAEMATEITEPVTITFYNYNLATASAGADATREMIAKFEEENPLITVETVGVPSNEIITRLQADMAAGLQPDVAQLVFRDLIYLSTDLGAQPLEDMAGAAGYAELIDGLIPRGVDLGKVDGKTYGLAYTFSTPILYYNADLFRAAGLDPENPPKTWAEVKTAAEAIVEKTDADGFFPGAYGPADGTFVYQGILMSNGGNVRDGNTLTFANEEGIEAVQMLRDMVDSGAHARLDPANPHEAFAAGNLGMYLYTSALQNSLSKSAEGNWELRVAGMPAFGDKPTAPTNSGSALYAFSQDPIKQRAAYELMKFLTSDYGYTIITSKIGYLPLRLDIVDDPNFLGPWTAEHPLIRPNLEQLSRLTPNVAFPGQNYRQAEAMMKEAVTEAVLGTGDVAQTLLDAQANAQGLMP</sequence>
<dbReference type="OrthoDB" id="9805950at2"/>
<dbReference type="STRING" id="46914.JP75_11985"/>
<keyword evidence="4" id="KW-0732">Signal</keyword>
<protein>
    <submittedName>
        <fullName evidence="5">Glycerol-3-phosphate ABC transporter substrate-binding protein</fullName>
    </submittedName>
</protein>
<dbReference type="CDD" id="cd14748">
    <property type="entry name" value="PBP2_UgpB"/>
    <property type="match status" value="1"/>
</dbReference>
<reference evidence="5 6" key="1">
    <citation type="submission" date="2014-08" db="EMBL/GenBank/DDBJ databases">
        <authorList>
            <person name="Hassan Y.I."/>
            <person name="Lepp D."/>
            <person name="Zhou T."/>
        </authorList>
    </citation>
    <scope>NUCLEOTIDE SEQUENCE [LARGE SCALE GENOMIC DNA]</scope>
    <source>
        <strain evidence="5 6">IFO13584</strain>
    </source>
</reference>
<dbReference type="AlphaFoldDB" id="A0A087M2F1"/>
<comment type="similarity">
    <text evidence="2">Belongs to the bacterial solute-binding protein 1 family.</text>
</comment>
<comment type="subcellular location">
    <subcellularLocation>
        <location evidence="1">Periplasm</location>
    </subcellularLocation>
</comment>
<accession>A0A087M2F1</accession>
<gene>
    <name evidence="5" type="ORF">JP75_11985</name>
</gene>
<dbReference type="PANTHER" id="PTHR43649">
    <property type="entry name" value="ARABINOSE-BINDING PROTEIN-RELATED"/>
    <property type="match status" value="1"/>
</dbReference>
<dbReference type="EMBL" id="JQGC01000009">
    <property type="protein sequence ID" value="KFL31054.1"/>
    <property type="molecule type" value="Genomic_DNA"/>
</dbReference>
<evidence type="ECO:0000313" key="6">
    <source>
        <dbReference type="Proteomes" id="UP000028981"/>
    </source>
</evidence>
<evidence type="ECO:0000256" key="1">
    <source>
        <dbReference type="ARBA" id="ARBA00004418"/>
    </source>
</evidence>
<dbReference type="Proteomes" id="UP000028981">
    <property type="component" value="Unassembled WGS sequence"/>
</dbReference>
<dbReference type="RefSeq" id="WP_035082936.1">
    <property type="nucleotide sequence ID" value="NZ_JQGC01000009.1"/>
</dbReference>